<dbReference type="OrthoDB" id="6286739at2759"/>
<organism evidence="2 3">
    <name type="scientific">Portunus trituberculatus</name>
    <name type="common">Swimming crab</name>
    <name type="synonym">Neptunus trituberculatus</name>
    <dbReference type="NCBI Taxonomy" id="210409"/>
    <lineage>
        <taxon>Eukaryota</taxon>
        <taxon>Metazoa</taxon>
        <taxon>Ecdysozoa</taxon>
        <taxon>Arthropoda</taxon>
        <taxon>Crustacea</taxon>
        <taxon>Multicrustacea</taxon>
        <taxon>Malacostraca</taxon>
        <taxon>Eumalacostraca</taxon>
        <taxon>Eucarida</taxon>
        <taxon>Decapoda</taxon>
        <taxon>Pleocyemata</taxon>
        <taxon>Brachyura</taxon>
        <taxon>Eubrachyura</taxon>
        <taxon>Portunoidea</taxon>
        <taxon>Portunidae</taxon>
        <taxon>Portuninae</taxon>
        <taxon>Portunus</taxon>
    </lineage>
</organism>
<dbReference type="AlphaFoldDB" id="A0A5B7FVE5"/>
<sequence>MASSSVSQEDVDLDFETSSRRSRIRTARARNINPPSRPGEADEEGEASERETGTGGLFPGSQDHDASPKPATRLKEKRMNRGSNNVTGENCERRDGVLVSFTFLPLSLLEGALVKMKSFCP</sequence>
<gene>
    <name evidence="2" type="ORF">E2C01_043319</name>
</gene>
<keyword evidence="3" id="KW-1185">Reference proteome</keyword>
<evidence type="ECO:0000313" key="3">
    <source>
        <dbReference type="Proteomes" id="UP000324222"/>
    </source>
</evidence>
<feature type="compositionally biased region" description="Basic and acidic residues" evidence="1">
    <location>
        <begin position="62"/>
        <end position="79"/>
    </location>
</feature>
<accession>A0A5B7FVE5</accession>
<dbReference type="EMBL" id="VSRR010008920">
    <property type="protein sequence ID" value="MPC49516.1"/>
    <property type="molecule type" value="Genomic_DNA"/>
</dbReference>
<protein>
    <submittedName>
        <fullName evidence="2">Uncharacterized protein</fullName>
    </submittedName>
</protein>
<reference evidence="2 3" key="1">
    <citation type="submission" date="2019-05" db="EMBL/GenBank/DDBJ databases">
        <title>Another draft genome of Portunus trituberculatus and its Hox gene families provides insights of decapod evolution.</title>
        <authorList>
            <person name="Jeong J.-H."/>
            <person name="Song I."/>
            <person name="Kim S."/>
            <person name="Choi T."/>
            <person name="Kim D."/>
            <person name="Ryu S."/>
            <person name="Kim W."/>
        </authorList>
    </citation>
    <scope>NUCLEOTIDE SEQUENCE [LARGE SCALE GENOMIC DNA]</scope>
    <source>
        <tissue evidence="2">Muscle</tissue>
    </source>
</reference>
<feature type="region of interest" description="Disordered" evidence="1">
    <location>
        <begin position="1"/>
        <end position="91"/>
    </location>
</feature>
<evidence type="ECO:0000256" key="1">
    <source>
        <dbReference type="SAM" id="MobiDB-lite"/>
    </source>
</evidence>
<proteinExistence type="predicted"/>
<name>A0A5B7FVE5_PORTR</name>
<comment type="caution">
    <text evidence="2">The sequence shown here is derived from an EMBL/GenBank/DDBJ whole genome shotgun (WGS) entry which is preliminary data.</text>
</comment>
<evidence type="ECO:0000313" key="2">
    <source>
        <dbReference type="EMBL" id="MPC49516.1"/>
    </source>
</evidence>
<dbReference type="Proteomes" id="UP000324222">
    <property type="component" value="Unassembled WGS sequence"/>
</dbReference>